<gene>
    <name evidence="1" type="ORF">BSTOLATCC_MIC15505</name>
</gene>
<dbReference type="SUPFAM" id="SSF117281">
    <property type="entry name" value="Kelch motif"/>
    <property type="match status" value="1"/>
</dbReference>
<name>A0AAU9ISH8_9CILI</name>
<comment type="caution">
    <text evidence="1">The sequence shown here is derived from an EMBL/GenBank/DDBJ whole genome shotgun (WGS) entry which is preliminary data.</text>
</comment>
<dbReference type="EMBL" id="CAJZBQ010000015">
    <property type="protein sequence ID" value="CAG9316062.1"/>
    <property type="molecule type" value="Genomic_DNA"/>
</dbReference>
<organism evidence="1 2">
    <name type="scientific">Blepharisma stoltei</name>
    <dbReference type="NCBI Taxonomy" id="1481888"/>
    <lineage>
        <taxon>Eukaryota</taxon>
        <taxon>Sar</taxon>
        <taxon>Alveolata</taxon>
        <taxon>Ciliophora</taxon>
        <taxon>Postciliodesmatophora</taxon>
        <taxon>Heterotrichea</taxon>
        <taxon>Heterotrichida</taxon>
        <taxon>Blepharismidae</taxon>
        <taxon>Blepharisma</taxon>
    </lineage>
</organism>
<reference evidence="1" key="1">
    <citation type="submission" date="2021-09" db="EMBL/GenBank/DDBJ databases">
        <authorList>
            <consortium name="AG Swart"/>
            <person name="Singh M."/>
            <person name="Singh A."/>
            <person name="Seah K."/>
            <person name="Emmerich C."/>
        </authorList>
    </citation>
    <scope>NUCLEOTIDE SEQUENCE</scope>
    <source>
        <strain evidence="1">ATCC30299</strain>
    </source>
</reference>
<dbReference type="InterPro" id="IPR015915">
    <property type="entry name" value="Kelch-typ_b-propeller"/>
</dbReference>
<dbReference type="AlphaFoldDB" id="A0AAU9ISH8"/>
<dbReference type="Proteomes" id="UP001162131">
    <property type="component" value="Unassembled WGS sequence"/>
</dbReference>
<sequence>MADQFGFQPLCNKPAESQCNYYISHDLHLGAHVTSSNNERPVEKILENLNIEVALGDSFEEVHKISNPIMDATLDKIYEQISIINILKTELSNRNLENSYCGKLLKKWLNSIQEYNEVFDIIKTGIENAMSIDELPLSLMEIMLLIENAENEIEFLWKLNEISLLENDFRNEWLKKFRKNTEIENLKSNFKGKIKDFKKWCLNRKNNKNTFKSSENEKIVSLLNKLSLISELTKTNFEAKYFFQIKNNNLLIYSPETQRECIIYFTLYRNNFVKEAQVVALPNNEIFCLWNYNLACKINLKTLKVIRMFPRYRGSRYYPLIYYDNCVYAFGTTKIFEKYDLIKNLKTTLPKHCIQESSDFSCCVYKNSILFCAELSLRLFKFDFLIQSYSEILFNGMDSLSRKRIFTGNMRAYIYDDRKGIFESGIDNEYVWNRISENINIFYIEEIDQSIANSVYFYLIDNEDSMDIYKFDLCNKQLYRESTKNYIQDFHYRRLAIY</sequence>
<accession>A0AAU9ISH8</accession>
<evidence type="ECO:0000313" key="2">
    <source>
        <dbReference type="Proteomes" id="UP001162131"/>
    </source>
</evidence>
<evidence type="ECO:0000313" key="1">
    <source>
        <dbReference type="EMBL" id="CAG9316062.1"/>
    </source>
</evidence>
<protein>
    <submittedName>
        <fullName evidence="1">Uncharacterized protein</fullName>
    </submittedName>
</protein>
<keyword evidence="2" id="KW-1185">Reference proteome</keyword>
<proteinExistence type="predicted"/>